<feature type="repeat" description="ANK" evidence="3">
    <location>
        <begin position="340"/>
        <end position="372"/>
    </location>
</feature>
<dbReference type="Pfam" id="PF00023">
    <property type="entry name" value="Ank"/>
    <property type="match status" value="1"/>
</dbReference>
<dbReference type="PROSITE" id="PS50088">
    <property type="entry name" value="ANK_REPEAT"/>
    <property type="match status" value="2"/>
</dbReference>
<dbReference type="InterPro" id="IPR051165">
    <property type="entry name" value="Multifunctional_ANK_Repeat"/>
</dbReference>
<reference evidence="5 6" key="1">
    <citation type="submission" date="2019-03" db="EMBL/GenBank/DDBJ databases">
        <title>Draft genome sequence of Xylaria hypoxylon DSM 108379, a ubiquitous saprotrophic-parasitic fungi on hardwood.</title>
        <authorList>
            <person name="Buettner E."/>
            <person name="Leonhardt S."/>
            <person name="Gebauer A.M."/>
            <person name="Liers C."/>
            <person name="Hofrichter M."/>
            <person name="Kellner H."/>
        </authorList>
    </citation>
    <scope>NUCLEOTIDE SEQUENCE [LARGE SCALE GENOMIC DNA]</scope>
    <source>
        <strain evidence="5 6">DSM 108379</strain>
    </source>
</reference>
<comment type="caution">
    <text evidence="5">The sequence shown here is derived from an EMBL/GenBank/DDBJ whole genome shotgun (WGS) entry which is preliminary data.</text>
</comment>
<proteinExistence type="predicted"/>
<dbReference type="PANTHER" id="PTHR24123:SF33">
    <property type="entry name" value="PROTEIN HOS4"/>
    <property type="match status" value="1"/>
</dbReference>
<dbReference type="OrthoDB" id="366390at2759"/>
<evidence type="ECO:0000256" key="1">
    <source>
        <dbReference type="ARBA" id="ARBA00022737"/>
    </source>
</evidence>
<dbReference type="Gene3D" id="1.25.40.20">
    <property type="entry name" value="Ankyrin repeat-containing domain"/>
    <property type="match status" value="1"/>
</dbReference>
<evidence type="ECO:0000313" key="5">
    <source>
        <dbReference type="EMBL" id="TGJ76832.1"/>
    </source>
</evidence>
<dbReference type="SUPFAM" id="SSF48403">
    <property type="entry name" value="Ankyrin repeat"/>
    <property type="match status" value="1"/>
</dbReference>
<protein>
    <recommendedName>
        <fullName evidence="4">F-box domain-containing protein</fullName>
    </recommendedName>
</protein>
<dbReference type="EMBL" id="SKBN01000486">
    <property type="protein sequence ID" value="TGJ76832.1"/>
    <property type="molecule type" value="Genomic_DNA"/>
</dbReference>
<dbReference type="InterPro" id="IPR001810">
    <property type="entry name" value="F-box_dom"/>
</dbReference>
<dbReference type="InterPro" id="IPR002110">
    <property type="entry name" value="Ankyrin_rpt"/>
</dbReference>
<feature type="domain" description="F-box" evidence="4">
    <location>
        <begin position="1"/>
        <end position="51"/>
    </location>
</feature>
<evidence type="ECO:0000259" key="4">
    <source>
        <dbReference type="PROSITE" id="PS50181"/>
    </source>
</evidence>
<keyword evidence="6" id="KW-1185">Reference proteome</keyword>
<evidence type="ECO:0000256" key="3">
    <source>
        <dbReference type="PROSITE-ProRule" id="PRU00023"/>
    </source>
</evidence>
<dbReference type="Proteomes" id="UP000297716">
    <property type="component" value="Unassembled WGS sequence"/>
</dbReference>
<name>A0A4Z0YIZ3_9PEZI</name>
<gene>
    <name evidence="5" type="ORF">E0Z10_g10806</name>
</gene>
<evidence type="ECO:0000313" key="6">
    <source>
        <dbReference type="Proteomes" id="UP000297716"/>
    </source>
</evidence>
<feature type="repeat" description="ANK" evidence="3">
    <location>
        <begin position="372"/>
        <end position="400"/>
    </location>
</feature>
<keyword evidence="1" id="KW-0677">Repeat</keyword>
<dbReference type="InterPro" id="IPR036770">
    <property type="entry name" value="Ankyrin_rpt-contain_sf"/>
</dbReference>
<sequence>MHLFELPSELVQLIFGHIVKSRQLERVMRIRIVSRQFKTYIDYLISRFRILSQLVGALRKMEFLSRYKPAFPSYICSYLAYQVLREKSTTSSLGRIHRAAKAVCEQEGNTGDEAVVTYTNSLIRLAMCIDIDTLLQEPTAKQPNKCSDGDLEEDLYVAAIYLGKQSYVEGLITDGIEFCAAVGRHDVHSRVFGKAFDAATRQGNVSMIKLLLSCNAQYRDTGSLSIYPQRSILHSAGFYGHQDAFDFALDVRPISLPKEESERYGKPDARALERAIRIMPFPQSYERVAAMLGPDSKVFSRPGVGDPTGWLQHWANLGQIDMVRYTLDKGANPNSIHLVPGSSPLLSAIRSDNEAIVRIILEAGADPSGPDPPNLPLMEAVWKGNISVVKLLLSHGADVHEGCPPPIVFAAFKEQMDLFRLLKEYGARLDTPETGGWAMALAKLHGLSSMVDVLVREGVGRDVVFHWAPLRQSWWRHNLWPRQ</sequence>
<dbReference type="PROSITE" id="PS50297">
    <property type="entry name" value="ANK_REP_REGION"/>
    <property type="match status" value="2"/>
</dbReference>
<keyword evidence="2 3" id="KW-0040">ANK repeat</keyword>
<dbReference type="PROSITE" id="PS50181">
    <property type="entry name" value="FBOX"/>
    <property type="match status" value="1"/>
</dbReference>
<organism evidence="5 6">
    <name type="scientific">Xylaria hypoxylon</name>
    <dbReference type="NCBI Taxonomy" id="37992"/>
    <lineage>
        <taxon>Eukaryota</taxon>
        <taxon>Fungi</taxon>
        <taxon>Dikarya</taxon>
        <taxon>Ascomycota</taxon>
        <taxon>Pezizomycotina</taxon>
        <taxon>Sordariomycetes</taxon>
        <taxon>Xylariomycetidae</taxon>
        <taxon>Xylariales</taxon>
        <taxon>Xylariaceae</taxon>
        <taxon>Xylaria</taxon>
    </lineage>
</organism>
<evidence type="ECO:0000256" key="2">
    <source>
        <dbReference type="ARBA" id="ARBA00023043"/>
    </source>
</evidence>
<accession>A0A4Z0YIZ3</accession>
<dbReference type="AlphaFoldDB" id="A0A4Z0YIZ3"/>
<dbReference type="SMART" id="SM00248">
    <property type="entry name" value="ANK"/>
    <property type="match status" value="3"/>
</dbReference>
<dbReference type="PANTHER" id="PTHR24123">
    <property type="entry name" value="ANKYRIN REPEAT-CONTAINING"/>
    <property type="match status" value="1"/>
</dbReference>
<dbReference type="STRING" id="37992.A0A4Z0YIZ3"/>